<dbReference type="SMART" id="SM00184">
    <property type="entry name" value="RING"/>
    <property type="match status" value="1"/>
</dbReference>
<feature type="transmembrane region" description="Helical" evidence="17">
    <location>
        <begin position="449"/>
        <end position="471"/>
    </location>
</feature>
<evidence type="ECO:0000256" key="14">
    <source>
        <dbReference type="ARBA" id="ARBA00024209"/>
    </source>
</evidence>
<evidence type="ECO:0000256" key="4">
    <source>
        <dbReference type="ARBA" id="ARBA00004906"/>
    </source>
</evidence>
<evidence type="ECO:0000256" key="6">
    <source>
        <dbReference type="ARBA" id="ARBA00022679"/>
    </source>
</evidence>
<evidence type="ECO:0000256" key="5">
    <source>
        <dbReference type="ARBA" id="ARBA00012483"/>
    </source>
</evidence>
<dbReference type="PANTHER" id="PTHR20661">
    <property type="entry name" value="PHOSPHATIDYLINOSITOL-GLYCAN BIOSYNTHESIS CLASS W PROTEIN"/>
    <property type="match status" value="1"/>
</dbReference>
<evidence type="ECO:0000256" key="8">
    <source>
        <dbReference type="ARBA" id="ARBA00022723"/>
    </source>
</evidence>
<feature type="transmembrane region" description="Helical" evidence="17">
    <location>
        <begin position="719"/>
        <end position="737"/>
    </location>
</feature>
<dbReference type="GO" id="GO:0072659">
    <property type="term" value="P:protein localization to plasma membrane"/>
    <property type="evidence" value="ECO:0007669"/>
    <property type="project" value="TreeGrafter"/>
</dbReference>
<keyword evidence="9 15" id="KW-0863">Zinc-finger</keyword>
<dbReference type="GO" id="GO:0006506">
    <property type="term" value="P:GPI anchor biosynthetic process"/>
    <property type="evidence" value="ECO:0007669"/>
    <property type="project" value="InterPro"/>
</dbReference>
<reference evidence="19 20" key="3">
    <citation type="submission" date="2019-11" db="EMBL/GenBank/DDBJ databases">
        <title>A de novo genome assembly of a pear dwarfing rootstock.</title>
        <authorList>
            <person name="Wang F."/>
            <person name="Wang J."/>
            <person name="Li S."/>
            <person name="Zhang Y."/>
            <person name="Fang M."/>
            <person name="Ma L."/>
            <person name="Zhao Y."/>
            <person name="Jiang S."/>
        </authorList>
    </citation>
    <scope>NUCLEOTIDE SEQUENCE [LARGE SCALE GENOMIC DNA]</scope>
    <source>
        <strain evidence="19">S2</strain>
        <tissue evidence="19">Leaf</tissue>
    </source>
</reference>
<evidence type="ECO:0000256" key="10">
    <source>
        <dbReference type="ARBA" id="ARBA00022786"/>
    </source>
</evidence>
<dbReference type="GO" id="GO:0008270">
    <property type="term" value="F:zinc ion binding"/>
    <property type="evidence" value="ECO:0007669"/>
    <property type="project" value="UniProtKB-KW"/>
</dbReference>
<evidence type="ECO:0000256" key="17">
    <source>
        <dbReference type="SAM" id="Phobius"/>
    </source>
</evidence>
<feature type="transmembrane region" description="Helical" evidence="17">
    <location>
        <begin position="749"/>
        <end position="772"/>
    </location>
</feature>
<dbReference type="PANTHER" id="PTHR20661:SF0">
    <property type="entry name" value="PHOSPHATIDYLINOSITOL-GLYCAN BIOSYNTHESIS CLASS W PROTEIN"/>
    <property type="match status" value="1"/>
</dbReference>
<name>A0A5N5HXB5_9ROSA</name>
<dbReference type="OrthoDB" id="15270at2759"/>
<dbReference type="GO" id="GO:0016020">
    <property type="term" value="C:membrane"/>
    <property type="evidence" value="ECO:0007669"/>
    <property type="project" value="UniProtKB-SubCell"/>
</dbReference>
<dbReference type="InterPro" id="IPR013083">
    <property type="entry name" value="Znf_RING/FYVE/PHD"/>
</dbReference>
<dbReference type="Pfam" id="PF13639">
    <property type="entry name" value="zf-RING_2"/>
    <property type="match status" value="1"/>
</dbReference>
<evidence type="ECO:0000256" key="11">
    <source>
        <dbReference type="ARBA" id="ARBA00022833"/>
    </source>
</evidence>
<comment type="similarity">
    <text evidence="14">Belongs to the RING-type zinc finger family. ATL subfamily.</text>
</comment>
<dbReference type="InterPro" id="IPR009447">
    <property type="entry name" value="PIGW/GWT1"/>
</dbReference>
<comment type="catalytic activity">
    <reaction evidence="1">
        <text>S-ubiquitinyl-[E2 ubiquitin-conjugating enzyme]-L-cysteine + [acceptor protein]-L-lysine = [E2 ubiquitin-conjugating enzyme]-L-cysteine + N(6)-ubiquitinyl-[acceptor protein]-L-lysine.</text>
        <dbReference type="EC" id="2.3.2.27"/>
    </reaction>
</comment>
<comment type="caution">
    <text evidence="19">The sequence shown here is derived from an EMBL/GenBank/DDBJ whole genome shotgun (WGS) entry which is preliminary data.</text>
</comment>
<dbReference type="SUPFAM" id="SSF57850">
    <property type="entry name" value="RING/U-box"/>
    <property type="match status" value="1"/>
</dbReference>
<reference evidence="19 20" key="1">
    <citation type="submission" date="2019-09" db="EMBL/GenBank/DDBJ databases">
        <authorList>
            <person name="Ou C."/>
        </authorList>
    </citation>
    <scope>NUCLEOTIDE SEQUENCE [LARGE SCALE GENOMIC DNA]</scope>
    <source>
        <strain evidence="19">S2</strain>
        <tissue evidence="19">Leaf</tissue>
    </source>
</reference>
<feature type="transmembrane region" description="Helical" evidence="17">
    <location>
        <begin position="612"/>
        <end position="635"/>
    </location>
</feature>
<feature type="transmembrane region" description="Helical" evidence="17">
    <location>
        <begin position="547"/>
        <end position="565"/>
    </location>
</feature>
<evidence type="ECO:0000256" key="2">
    <source>
        <dbReference type="ARBA" id="ARBA00004141"/>
    </source>
</evidence>
<evidence type="ECO:0000256" key="9">
    <source>
        <dbReference type="ARBA" id="ARBA00022771"/>
    </source>
</evidence>
<feature type="region of interest" description="Disordered" evidence="16">
    <location>
        <begin position="191"/>
        <end position="251"/>
    </location>
</feature>
<proteinExistence type="inferred from homology"/>
<organism evidence="19 20">
    <name type="scientific">Pyrus ussuriensis x Pyrus communis</name>
    <dbReference type="NCBI Taxonomy" id="2448454"/>
    <lineage>
        <taxon>Eukaryota</taxon>
        <taxon>Viridiplantae</taxon>
        <taxon>Streptophyta</taxon>
        <taxon>Embryophyta</taxon>
        <taxon>Tracheophyta</taxon>
        <taxon>Spermatophyta</taxon>
        <taxon>Magnoliopsida</taxon>
        <taxon>eudicotyledons</taxon>
        <taxon>Gunneridae</taxon>
        <taxon>Pentapetalae</taxon>
        <taxon>rosids</taxon>
        <taxon>fabids</taxon>
        <taxon>Rosales</taxon>
        <taxon>Rosaceae</taxon>
        <taxon>Amygdaloideae</taxon>
        <taxon>Maleae</taxon>
        <taxon>Pyrus</taxon>
    </lineage>
</organism>
<dbReference type="EC" id="2.3.2.27" evidence="5"/>
<keyword evidence="12 17" id="KW-1133">Transmembrane helix</keyword>
<keyword evidence="8" id="KW-0479">Metal-binding</keyword>
<dbReference type="Pfam" id="PF06423">
    <property type="entry name" value="GWT1"/>
    <property type="match status" value="1"/>
</dbReference>
<feature type="transmembrane region" description="Helical" evidence="17">
    <location>
        <begin position="20"/>
        <end position="43"/>
    </location>
</feature>
<evidence type="ECO:0000256" key="13">
    <source>
        <dbReference type="ARBA" id="ARBA00023136"/>
    </source>
</evidence>
<accession>A0A5N5HXB5</accession>
<evidence type="ECO:0000313" key="20">
    <source>
        <dbReference type="Proteomes" id="UP000327157"/>
    </source>
</evidence>
<dbReference type="EMBL" id="SMOL01000120">
    <property type="protein sequence ID" value="KAB2632259.1"/>
    <property type="molecule type" value="Genomic_DNA"/>
</dbReference>
<keyword evidence="13 17" id="KW-0472">Membrane</keyword>
<sequence length="807" mass="90051">MSASTTNANYSPVQHVVSPPIIVVLTVLLLVFFFVGFFSIYFCKCFMDHILTSLQHTPSGDLVATAVVPKEGLDVSLIQSFPTFEYASVKDFRIEKYGLECAICLVEFEDDSMLRLLTACCHVFHKDCIDLWLESHKTCPFCRGNLEVEAPSLADKSPVLAHENDAMQDIHVGHESVLLDLDAVRIDIKDEQSQDHCHQGSNDRSNNIMVSQGEQNSSSTTQDRDRDEENETERFSRSHSTGHSIVRPRAQEDRYTLRLPEHVKIKLIRGHHNWTGSCTTFGEFSHQRDNAGASRFGEASGSAGGGDINKLASVFVSNLSGSSMMEIAALTTIIPILILLRHSVGSHRAVDVISKKNDDAVVGSKGWAAYMASMSLDFLLIIVPIVLVYTGYMSYNIHYDHNSCQVLAEWMYIWATLLILLLLFSIAAKRFGSYSTLKEDPYSIRQIISSYRVATMIITCVCILAVDFTIFPRRYAKTETYGTGWMDLGVGSFVIANSLVSRQARNISSRSWKTAIQSASPLIILGFARLLSTTGVDYQLHVAEYGVHWNFFFTLAAISILTSIINIPAQYSGILGSLILVGYQVCLMHGLNSYLLSNERGTDIISQNKEGFFSIFGYWGMYLVGVQLGNFLLFNNHSSATMGSNKWATIRVWILSLLLWLLTVIIDRHVERVSRRMCNLAYVTLVLAVNLQVLAIFLLSDFLPGSKTSVLEEAYNRNLLGTFLLANLLTGLVNLMVETLFASAAKALFILIAYTFSTTFIIGLLDFCGIRLKFCRLCLQMSHRTQHTYTQARAHAQRQGGPFALLE</sequence>
<evidence type="ECO:0000256" key="1">
    <source>
        <dbReference type="ARBA" id="ARBA00000900"/>
    </source>
</evidence>
<feature type="transmembrane region" description="Helical" evidence="17">
    <location>
        <begin position="483"/>
        <end position="500"/>
    </location>
</feature>
<evidence type="ECO:0000256" key="7">
    <source>
        <dbReference type="ARBA" id="ARBA00022692"/>
    </source>
</evidence>
<feature type="transmembrane region" description="Helical" evidence="17">
    <location>
        <begin position="647"/>
        <end position="666"/>
    </location>
</feature>
<keyword evidence="10" id="KW-0833">Ubl conjugation pathway</keyword>
<feature type="transmembrane region" description="Helical" evidence="17">
    <location>
        <begin position="367"/>
        <end position="390"/>
    </location>
</feature>
<feature type="transmembrane region" description="Helical" evidence="17">
    <location>
        <begin position="678"/>
        <end position="699"/>
    </location>
</feature>
<dbReference type="FunFam" id="3.30.40.10:FF:000187">
    <property type="entry name" value="E3 ubiquitin-protein ligase ATL6"/>
    <property type="match status" value="1"/>
</dbReference>
<comment type="pathway">
    <text evidence="4">Protein modification; protein ubiquitination.</text>
</comment>
<evidence type="ECO:0000256" key="12">
    <source>
        <dbReference type="ARBA" id="ARBA00022989"/>
    </source>
</evidence>
<feature type="compositionally biased region" description="Basic and acidic residues" evidence="16">
    <location>
        <begin position="222"/>
        <end position="236"/>
    </location>
</feature>
<dbReference type="CDD" id="cd16461">
    <property type="entry name" value="RING-H2_EL5-like"/>
    <property type="match status" value="1"/>
</dbReference>
<evidence type="ECO:0000256" key="15">
    <source>
        <dbReference type="PROSITE-ProRule" id="PRU00175"/>
    </source>
</evidence>
<feature type="transmembrane region" description="Helical" evidence="17">
    <location>
        <begin position="571"/>
        <end position="591"/>
    </location>
</feature>
<evidence type="ECO:0000259" key="18">
    <source>
        <dbReference type="PROSITE" id="PS50089"/>
    </source>
</evidence>
<dbReference type="GO" id="GO:0005783">
    <property type="term" value="C:endoplasmic reticulum"/>
    <property type="evidence" value="ECO:0007669"/>
    <property type="project" value="TreeGrafter"/>
</dbReference>
<evidence type="ECO:0000256" key="16">
    <source>
        <dbReference type="SAM" id="MobiDB-lite"/>
    </source>
</evidence>
<dbReference type="InterPro" id="IPR001841">
    <property type="entry name" value="Znf_RING"/>
</dbReference>
<keyword evidence="6" id="KW-0808">Transferase</keyword>
<reference evidence="20" key="2">
    <citation type="submission" date="2019-10" db="EMBL/GenBank/DDBJ databases">
        <title>A de novo genome assembly of a pear dwarfing rootstock.</title>
        <authorList>
            <person name="Wang F."/>
            <person name="Wang J."/>
            <person name="Li S."/>
            <person name="Zhang Y."/>
            <person name="Fang M."/>
            <person name="Ma L."/>
            <person name="Zhao Y."/>
            <person name="Jiang S."/>
        </authorList>
    </citation>
    <scope>NUCLEOTIDE SEQUENCE [LARGE SCALE GENOMIC DNA]</scope>
</reference>
<dbReference type="Proteomes" id="UP000327157">
    <property type="component" value="Chromosome 6"/>
</dbReference>
<feature type="transmembrane region" description="Helical" evidence="17">
    <location>
        <begin position="410"/>
        <end position="428"/>
    </location>
</feature>
<comment type="subcellular location">
    <subcellularLocation>
        <location evidence="2">Membrane</location>
        <topology evidence="2">Multi-pass membrane protein</topology>
    </subcellularLocation>
    <subcellularLocation>
        <location evidence="3">Membrane</location>
        <topology evidence="3">Single-pass membrane protein</topology>
    </subcellularLocation>
</comment>
<feature type="compositionally biased region" description="Polar residues" evidence="16">
    <location>
        <begin position="199"/>
        <end position="219"/>
    </location>
</feature>
<dbReference type="GO" id="GO:0032216">
    <property type="term" value="F:glucosaminyl-phosphatidylinositol O-acyltransferase activity"/>
    <property type="evidence" value="ECO:0007669"/>
    <property type="project" value="TreeGrafter"/>
</dbReference>
<keyword evidence="20" id="KW-1185">Reference proteome</keyword>
<feature type="domain" description="RING-type" evidence="18">
    <location>
        <begin position="101"/>
        <end position="143"/>
    </location>
</feature>
<evidence type="ECO:0000256" key="3">
    <source>
        <dbReference type="ARBA" id="ARBA00004167"/>
    </source>
</evidence>
<keyword evidence="11" id="KW-0862">Zinc</keyword>
<keyword evidence="7 17" id="KW-0812">Transmembrane</keyword>
<dbReference type="PROSITE" id="PS50089">
    <property type="entry name" value="ZF_RING_2"/>
    <property type="match status" value="1"/>
</dbReference>
<dbReference type="Gene3D" id="3.30.40.10">
    <property type="entry name" value="Zinc/RING finger domain, C3HC4 (zinc finger)"/>
    <property type="match status" value="1"/>
</dbReference>
<dbReference type="GO" id="GO:0061630">
    <property type="term" value="F:ubiquitin protein ligase activity"/>
    <property type="evidence" value="ECO:0007669"/>
    <property type="project" value="UniProtKB-EC"/>
</dbReference>
<protein>
    <recommendedName>
        <fullName evidence="5">RING-type E3 ubiquitin transferase</fullName>
        <ecNumber evidence="5">2.3.2.27</ecNumber>
    </recommendedName>
</protein>
<evidence type="ECO:0000313" key="19">
    <source>
        <dbReference type="EMBL" id="KAB2632259.1"/>
    </source>
</evidence>
<gene>
    <name evidence="19" type="ORF">D8674_028506</name>
</gene>
<dbReference type="AlphaFoldDB" id="A0A5N5HXB5"/>